<feature type="region of interest" description="Disordered" evidence="1">
    <location>
        <begin position="652"/>
        <end position="671"/>
    </location>
</feature>
<evidence type="ECO:0000256" key="1">
    <source>
        <dbReference type="SAM" id="MobiDB-lite"/>
    </source>
</evidence>
<feature type="compositionally biased region" description="Polar residues" evidence="1">
    <location>
        <begin position="1357"/>
        <end position="1369"/>
    </location>
</feature>
<keyword evidence="3" id="KW-1185">Reference proteome</keyword>
<evidence type="ECO:0000313" key="3">
    <source>
        <dbReference type="Proteomes" id="UP000226431"/>
    </source>
</evidence>
<feature type="region of interest" description="Disordered" evidence="1">
    <location>
        <begin position="813"/>
        <end position="856"/>
    </location>
</feature>
<dbReference type="EMBL" id="NJES01000199">
    <property type="protein sequence ID" value="PHH75747.1"/>
    <property type="molecule type" value="Genomic_DNA"/>
</dbReference>
<feature type="region of interest" description="Disordered" evidence="1">
    <location>
        <begin position="194"/>
        <end position="218"/>
    </location>
</feature>
<feature type="compositionally biased region" description="Low complexity" evidence="1">
    <location>
        <begin position="203"/>
        <end position="218"/>
    </location>
</feature>
<proteinExistence type="predicted"/>
<feature type="region of interest" description="Disordered" evidence="1">
    <location>
        <begin position="554"/>
        <end position="594"/>
    </location>
</feature>
<feature type="compositionally biased region" description="Polar residues" evidence="1">
    <location>
        <begin position="902"/>
        <end position="913"/>
    </location>
</feature>
<feature type="compositionally biased region" description="Polar residues" evidence="1">
    <location>
        <begin position="135"/>
        <end position="146"/>
    </location>
</feature>
<feature type="compositionally biased region" description="Polar residues" evidence="1">
    <location>
        <begin position="554"/>
        <end position="564"/>
    </location>
</feature>
<feature type="compositionally biased region" description="Basic residues" evidence="1">
    <location>
        <begin position="1406"/>
        <end position="1419"/>
    </location>
</feature>
<feature type="compositionally biased region" description="Polar residues" evidence="1">
    <location>
        <begin position="1322"/>
        <end position="1332"/>
    </location>
</feature>
<feature type="region of interest" description="Disordered" evidence="1">
    <location>
        <begin position="777"/>
        <end position="801"/>
    </location>
</feature>
<feature type="region of interest" description="Disordered" evidence="1">
    <location>
        <begin position="1"/>
        <end position="172"/>
    </location>
</feature>
<feature type="region of interest" description="Disordered" evidence="1">
    <location>
        <begin position="1398"/>
        <end position="1464"/>
    </location>
</feature>
<feature type="compositionally biased region" description="Low complexity" evidence="1">
    <location>
        <begin position="661"/>
        <end position="671"/>
    </location>
</feature>
<feature type="compositionally biased region" description="Low complexity" evidence="1">
    <location>
        <begin position="724"/>
        <end position="738"/>
    </location>
</feature>
<feature type="compositionally biased region" description="Basic and acidic residues" evidence="1">
    <location>
        <begin position="1420"/>
        <end position="1437"/>
    </location>
</feature>
<feature type="region of interest" description="Disordered" evidence="1">
    <location>
        <begin position="892"/>
        <end position="942"/>
    </location>
</feature>
<feature type="compositionally biased region" description="Polar residues" evidence="1">
    <location>
        <begin position="77"/>
        <end position="95"/>
    </location>
</feature>
<feature type="compositionally biased region" description="Basic residues" evidence="1">
    <location>
        <begin position="1441"/>
        <end position="1464"/>
    </location>
</feature>
<protein>
    <submittedName>
        <fullName evidence="2">Uncharacterized protein</fullName>
    </submittedName>
</protein>
<dbReference type="Proteomes" id="UP000226431">
    <property type="component" value="Unassembled WGS sequence"/>
</dbReference>
<feature type="region of interest" description="Disordered" evidence="1">
    <location>
        <begin position="494"/>
        <end position="513"/>
    </location>
</feature>
<feature type="region of interest" description="Disordered" evidence="1">
    <location>
        <begin position="1318"/>
        <end position="1378"/>
    </location>
</feature>
<name>A0A2C5Z404_9HYPO</name>
<reference evidence="2 3" key="1">
    <citation type="submission" date="2017-06" db="EMBL/GenBank/DDBJ databases">
        <title>Ant-infecting Ophiocordyceps genomes reveal a high diversity of potential behavioral manipulation genes and a possible major role for enterotoxins.</title>
        <authorList>
            <person name="De Bekker C."/>
            <person name="Evans H.C."/>
            <person name="Brachmann A."/>
            <person name="Hughes D.P."/>
        </authorList>
    </citation>
    <scope>NUCLEOTIDE SEQUENCE [LARGE SCALE GENOMIC DNA]</scope>
    <source>
        <strain evidence="2 3">Map16</strain>
    </source>
</reference>
<organism evidence="2 3">
    <name type="scientific">Ophiocordyceps camponoti-rufipedis</name>
    <dbReference type="NCBI Taxonomy" id="2004952"/>
    <lineage>
        <taxon>Eukaryota</taxon>
        <taxon>Fungi</taxon>
        <taxon>Dikarya</taxon>
        <taxon>Ascomycota</taxon>
        <taxon>Pezizomycotina</taxon>
        <taxon>Sordariomycetes</taxon>
        <taxon>Hypocreomycetidae</taxon>
        <taxon>Hypocreales</taxon>
        <taxon>Ophiocordycipitaceae</taxon>
        <taxon>Ophiocordyceps</taxon>
    </lineage>
</organism>
<feature type="compositionally biased region" description="Polar residues" evidence="1">
    <location>
        <begin position="676"/>
        <end position="698"/>
    </location>
</feature>
<feature type="compositionally biased region" description="Polar residues" evidence="1">
    <location>
        <begin position="930"/>
        <end position="942"/>
    </location>
</feature>
<comment type="caution">
    <text evidence="2">The sequence shown here is derived from an EMBL/GenBank/DDBJ whole genome shotgun (WGS) entry which is preliminary data.</text>
</comment>
<sequence length="1464" mass="155092">MPGIKGGPHGLPTASSGFTLPPFSGDPDAAAKTPLPIHTAGHSDVFPDIANAPGLGGASRVPGSGENDNVMGPGSGLASSTTPGVADATAQTLAASKTESEFSSSSRTDKPSEDDFEVVCSPDRDVESLGEDYETSSTQQPPSSDEWSSEWDVPEPSSASSSGSSRTPDNDAEVLDFTAEPSRLERLSGLKAGSVNESHSAEPISTPGGSPATPSSGSGRDEVVWMMWRLLVFGILTGSERPRRFEGLQGLEFPRCLRGIRRSVGLLDRGLRLGRMDLLSCGDHLDRKSLSPFQGLGNLDLSRLSGLRGLLDHHNVPGSPSHKHPLGLTSLSGRKHLPQLGHLQSLGDLLDSSLLSSLRDLPRGNLQLPRFLGLSDLLSVLSFMDLLDHKDRSGRGSLPRLNLQDQDKILSLSLHLSRRDLLGLMHLPDLTRLPGLVSLPSWKDRLDQTDTLRRQRWPHLVFFLDLGSPLDLPPLSILRDLLVLLSLTHTPGLLTHPQSLMRPPSLQGLPSSKPLSHHILLPAHGYLPSFKGPPSLMELSSPEDLLLTLGTAQSLSSSAGTPTPSTLPPQAPTRGPGRQDRTGSDQEDWDDWVLVPPFSSWPTADVEQASLWQSRDSGGWGVDVGATKTVSGSQTQTMASFRSTAVNDATEGSLRSVEAQGSAASTGDFSSDFSSFELQQTQRPVSKSEMDSFSQSLGSEGASPAPTASINLPTGHVWAPGLESSSGRASSDSSASASKTIPLAPLSSVSVPGHERVSKEPLASFGGLAIKELSAPSSVLSGSTTASGESPVTSRSVASEESWYTVHRTVVGQDPAVSSGDSTMPSKPPTGPEDENAQELTPSRGQVPAPPLSNKQSSVLQEVLATVTGSSAKPGQSSGSWVTRIWSNTPGASSLPAPVSRPVTSVQGQSNQRLNDKMKTSHVQPEPLPSESNDPSLTTETRTYTVSSCAPTVTDCPIGRLFFNDVVTSRLDGAMTTTTATKTFTVARCGTTTKSCPLKNMSSDVVVVATAVVQDRVATASSRPTPKPTATGQPAHVKTAVTVTLTRTMTVTSCASGTIDCGLAEVVVVEATVPPQRLTSNAAATPTPTPGTRPDRQVLTTVQTLTRTYTIVDEDEGAAVGETRVGHEGPTKTTIAGGQSVTTIRRVLTKTETLTLTETLTGMETEISAPDEVKEEERASVGASVETAALKPTETTTDYGSRVTTFRGMTTTVTVTKSPSFEAEKTRIGVSSTEYGQDVTTIKRIVTRTRTVTVTEFASPTPAVEEKTGNQPANDKIVTVIKTLTMTETLTFTELVPCPSKTATKSNDPDNEAMQITTTTTAHQQAVTSKTFTPEHHPAPPPPAPTGEASSVKAVAQTKTLSTEHQQPSVPAAASEAGGEGVILRNQDAQPVANKQRALDYDPHPHPHPHSNLLRRSHHSLSEESAAHLPDRRDPHLNHGPPRRTIPRRTPRLQRRKPRLNGAE</sequence>
<feature type="compositionally biased region" description="Polar residues" evidence="1">
    <location>
        <begin position="777"/>
        <end position="799"/>
    </location>
</feature>
<accession>A0A2C5Z404</accession>
<evidence type="ECO:0000313" key="2">
    <source>
        <dbReference type="EMBL" id="PHH75747.1"/>
    </source>
</evidence>
<gene>
    <name evidence="2" type="ORF">CDD80_2085</name>
</gene>
<feature type="region of interest" description="Disordered" evidence="1">
    <location>
        <begin position="676"/>
        <end position="738"/>
    </location>
</feature>